<dbReference type="Proteomes" id="UP000036923">
    <property type="component" value="Unassembled WGS sequence"/>
</dbReference>
<accession>A0A0L6JPC6</accession>
<name>A0A0L6JPC6_9FIRM</name>
<dbReference type="RefSeq" id="WP_036945441.1">
    <property type="nucleotide sequence ID" value="NZ_JQKC01000051.1"/>
</dbReference>
<evidence type="ECO:0000313" key="2">
    <source>
        <dbReference type="Proteomes" id="UP000036923"/>
    </source>
</evidence>
<comment type="caution">
    <text evidence="1">The sequence shown here is derived from an EMBL/GenBank/DDBJ whole genome shotgun (WGS) entry which is preliminary data.</text>
</comment>
<proteinExistence type="predicted"/>
<sequence length="70" mass="8040">MKLSEIKPEDVVTVFDKPSRKIRERQGKYVSGNADFLTIQFLYYKDSLSLSDLILGKVTLFKDKEAVTLL</sequence>
<dbReference type="EMBL" id="LGTC01000001">
    <property type="protein sequence ID" value="KNY27638.1"/>
    <property type="molecule type" value="Genomic_DNA"/>
</dbReference>
<reference evidence="2" key="1">
    <citation type="submission" date="2015-07" db="EMBL/GenBank/DDBJ databases">
        <title>Near-Complete Genome Sequence of the Cellulolytic Bacterium Bacteroides (Pseudobacteroides) cellulosolvens ATCC 35603.</title>
        <authorList>
            <person name="Dassa B."/>
            <person name="Utturkar S.M."/>
            <person name="Klingeman D.M."/>
            <person name="Hurt R.A."/>
            <person name="Keller M."/>
            <person name="Xu J."/>
            <person name="Reddy Y.H.K."/>
            <person name="Borovok I."/>
            <person name="Grinberg I.R."/>
            <person name="Lamed R."/>
            <person name="Zhivin O."/>
            <person name="Bayer E.A."/>
            <person name="Brown S.D."/>
        </authorList>
    </citation>
    <scope>NUCLEOTIDE SEQUENCE [LARGE SCALE GENOMIC DNA]</scope>
    <source>
        <strain evidence="2">DSM 2933</strain>
    </source>
</reference>
<protein>
    <submittedName>
        <fullName evidence="1">Uncharacterized protein</fullName>
    </submittedName>
</protein>
<gene>
    <name evidence="1" type="ORF">Bccel_2909</name>
</gene>
<organism evidence="1 2">
    <name type="scientific">Pseudobacteroides cellulosolvens ATCC 35603 = DSM 2933</name>
    <dbReference type="NCBI Taxonomy" id="398512"/>
    <lineage>
        <taxon>Bacteria</taxon>
        <taxon>Bacillati</taxon>
        <taxon>Bacillota</taxon>
        <taxon>Clostridia</taxon>
        <taxon>Eubacteriales</taxon>
        <taxon>Oscillospiraceae</taxon>
        <taxon>Pseudobacteroides</taxon>
    </lineage>
</organism>
<dbReference type="AlphaFoldDB" id="A0A0L6JPC6"/>
<dbReference type="eggNOG" id="ENOG50344J7">
    <property type="taxonomic scope" value="Bacteria"/>
</dbReference>
<evidence type="ECO:0000313" key="1">
    <source>
        <dbReference type="EMBL" id="KNY27638.1"/>
    </source>
</evidence>
<dbReference type="OrthoDB" id="2084319at2"/>
<keyword evidence="2" id="KW-1185">Reference proteome</keyword>